<dbReference type="PRINTS" id="PR00481">
    <property type="entry name" value="LAMNOPPTDASE"/>
</dbReference>
<keyword evidence="9" id="KW-1185">Reference proteome</keyword>
<dbReference type="Gene3D" id="3.40.220.10">
    <property type="entry name" value="Leucine Aminopeptidase, subunit E, domain 1"/>
    <property type="match status" value="1"/>
</dbReference>
<evidence type="ECO:0000256" key="2">
    <source>
        <dbReference type="ARBA" id="ARBA00001585"/>
    </source>
</evidence>
<dbReference type="EMBL" id="JANBPU010000021">
    <property type="protein sequence ID" value="KAJ1919829.1"/>
    <property type="molecule type" value="Genomic_DNA"/>
</dbReference>
<dbReference type="PROSITE" id="PS00631">
    <property type="entry name" value="CYTOSOL_AP"/>
    <property type="match status" value="1"/>
</dbReference>
<name>A0A9W8DRI2_9FUNG</name>
<dbReference type="OrthoDB" id="412814at2759"/>
<dbReference type="PANTHER" id="PTHR11963:SF23">
    <property type="entry name" value="CYTOSOL AMINOPEPTIDASE"/>
    <property type="match status" value="1"/>
</dbReference>
<sequence length="558" mass="59722">MSTLFSNSTRIRSSIAKLQAVSAGSLVRHSHTSSKGLIFGMYSNFEWSETEATKSNFTGSASEGQAISQNITEELKASGWKGKAGEARVVYTSLPSLGDNQKHHVAIVGLGEKQHQQQKDQNASSQFQEIIRKAVANGAKRLKERSVKDIDIDVIGYGHAEAEGAVLGLYSFDSLKSRDEDSPDPKNIALNSLGGSNANTAFLNTNPNALSWGTGLIYGQSQNLARDLATTPANLMTPSIFCQRACAELDSIPNVETNVYDAQWAEAHGMGAFLSVSQGSDEPLKFLEIKYTNAPKENGYIAWVGKGVTFDSGGISIKPSNGMELMKGDMGGAASVLSAFVGVAKLQLPINLVCCIPLCENLVNGKATKPGDVVRAMNGKTIEVINTDAEGRLILADALTYVTRRYKPNTTIDVATLTGAMDIALGGVYSGVFSASSKLWEQISMASTFTGDLSWRMPLHQIYGDMMKGTVSDLANIGGGRKAGACSAAMFLQNFVEMGQPDSSKATDPNNTSLEWAHMDIAGAMETSSSDGYDVKGMTGRPTRMLIEFARQRSLEKL</sequence>
<evidence type="ECO:0000313" key="8">
    <source>
        <dbReference type="EMBL" id="KAJ1919829.1"/>
    </source>
</evidence>
<dbReference type="GO" id="GO:0005737">
    <property type="term" value="C:cytoplasm"/>
    <property type="evidence" value="ECO:0007669"/>
    <property type="project" value="InterPro"/>
</dbReference>
<dbReference type="SUPFAM" id="SSF52949">
    <property type="entry name" value="Macro domain-like"/>
    <property type="match status" value="1"/>
</dbReference>
<dbReference type="Proteomes" id="UP001150538">
    <property type="component" value="Unassembled WGS sequence"/>
</dbReference>
<gene>
    <name evidence="8" type="ORF">H4219_001738</name>
</gene>
<protein>
    <recommendedName>
        <fullName evidence="7">Cytosol aminopeptidase domain-containing protein</fullName>
    </recommendedName>
</protein>
<dbReference type="PANTHER" id="PTHR11963">
    <property type="entry name" value="LEUCINE AMINOPEPTIDASE-RELATED"/>
    <property type="match status" value="1"/>
</dbReference>
<evidence type="ECO:0000256" key="5">
    <source>
        <dbReference type="ARBA" id="ARBA00022670"/>
    </source>
</evidence>
<dbReference type="Gene3D" id="3.40.630.10">
    <property type="entry name" value="Zn peptidases"/>
    <property type="match status" value="1"/>
</dbReference>
<comment type="catalytic activity">
    <reaction evidence="1">
        <text>Release of an N-terminal amino acid, Xaa-|-Yaa-, in which Xaa is preferably Leu, but may be other amino acids including Pro although not Arg or Lys, and Yaa may be Pro. Amino acid amides and methyl esters are also readily hydrolyzed, but rates on arylamides are exceedingly low.</text>
        <dbReference type="EC" id="3.4.11.1"/>
    </reaction>
</comment>
<dbReference type="GO" id="GO:0006508">
    <property type="term" value="P:proteolysis"/>
    <property type="evidence" value="ECO:0007669"/>
    <property type="project" value="UniProtKB-KW"/>
</dbReference>
<keyword evidence="5" id="KW-0645">Protease</keyword>
<reference evidence="8" key="1">
    <citation type="submission" date="2022-07" db="EMBL/GenBank/DDBJ databases">
        <title>Phylogenomic reconstructions and comparative analyses of Kickxellomycotina fungi.</title>
        <authorList>
            <person name="Reynolds N.K."/>
            <person name="Stajich J.E."/>
            <person name="Barry K."/>
            <person name="Grigoriev I.V."/>
            <person name="Crous P."/>
            <person name="Smith M.E."/>
        </authorList>
    </citation>
    <scope>NUCLEOTIDE SEQUENCE</scope>
    <source>
        <strain evidence="8">NBRC 100468</strain>
    </source>
</reference>
<dbReference type="InterPro" id="IPR043472">
    <property type="entry name" value="Macro_dom-like"/>
</dbReference>
<dbReference type="HAMAP" id="MF_00181">
    <property type="entry name" value="Cytosol_peptidase_M17"/>
    <property type="match status" value="1"/>
</dbReference>
<keyword evidence="6" id="KW-0378">Hydrolase</keyword>
<dbReference type="GO" id="GO:0030145">
    <property type="term" value="F:manganese ion binding"/>
    <property type="evidence" value="ECO:0007669"/>
    <property type="project" value="InterPro"/>
</dbReference>
<evidence type="ECO:0000259" key="7">
    <source>
        <dbReference type="PROSITE" id="PS00631"/>
    </source>
</evidence>
<organism evidence="8 9">
    <name type="scientific">Mycoemilia scoparia</name>
    <dbReference type="NCBI Taxonomy" id="417184"/>
    <lineage>
        <taxon>Eukaryota</taxon>
        <taxon>Fungi</taxon>
        <taxon>Fungi incertae sedis</taxon>
        <taxon>Zoopagomycota</taxon>
        <taxon>Kickxellomycotina</taxon>
        <taxon>Kickxellomycetes</taxon>
        <taxon>Kickxellales</taxon>
        <taxon>Kickxellaceae</taxon>
        <taxon>Mycoemilia</taxon>
    </lineage>
</organism>
<comment type="similarity">
    <text evidence="3">Belongs to the peptidase M17 family.</text>
</comment>
<evidence type="ECO:0000256" key="6">
    <source>
        <dbReference type="ARBA" id="ARBA00022801"/>
    </source>
</evidence>
<accession>A0A9W8DRI2</accession>
<dbReference type="SUPFAM" id="SSF53187">
    <property type="entry name" value="Zn-dependent exopeptidases"/>
    <property type="match status" value="1"/>
</dbReference>
<evidence type="ECO:0000256" key="4">
    <source>
        <dbReference type="ARBA" id="ARBA00022438"/>
    </source>
</evidence>
<dbReference type="InterPro" id="IPR008283">
    <property type="entry name" value="Peptidase_M17_N"/>
</dbReference>
<feature type="domain" description="Cytosol aminopeptidase" evidence="7">
    <location>
        <begin position="386"/>
        <end position="393"/>
    </location>
</feature>
<dbReference type="InterPro" id="IPR023042">
    <property type="entry name" value="Peptidase_M17_leu_NH2_pept"/>
</dbReference>
<dbReference type="Pfam" id="PF00883">
    <property type="entry name" value="Peptidase_M17"/>
    <property type="match status" value="1"/>
</dbReference>
<dbReference type="GO" id="GO:0070006">
    <property type="term" value="F:metalloaminopeptidase activity"/>
    <property type="evidence" value="ECO:0007669"/>
    <property type="project" value="InterPro"/>
</dbReference>
<dbReference type="InterPro" id="IPR000819">
    <property type="entry name" value="Peptidase_M17_C"/>
</dbReference>
<evidence type="ECO:0000313" key="9">
    <source>
        <dbReference type="Proteomes" id="UP001150538"/>
    </source>
</evidence>
<evidence type="ECO:0000256" key="3">
    <source>
        <dbReference type="ARBA" id="ARBA00009528"/>
    </source>
</evidence>
<proteinExistence type="inferred from homology"/>
<dbReference type="CDD" id="cd00433">
    <property type="entry name" value="Peptidase_M17"/>
    <property type="match status" value="1"/>
</dbReference>
<comment type="catalytic activity">
    <reaction evidence="2">
        <text>Release of N-terminal proline from a peptide.</text>
        <dbReference type="EC" id="3.4.11.5"/>
    </reaction>
</comment>
<dbReference type="AlphaFoldDB" id="A0A9W8DRI2"/>
<dbReference type="InterPro" id="IPR011356">
    <property type="entry name" value="Leucine_aapep/pepB"/>
</dbReference>
<keyword evidence="4" id="KW-0031">Aminopeptidase</keyword>
<evidence type="ECO:0000256" key="1">
    <source>
        <dbReference type="ARBA" id="ARBA00000135"/>
    </source>
</evidence>
<dbReference type="Pfam" id="PF02789">
    <property type="entry name" value="Peptidase_M17_N"/>
    <property type="match status" value="1"/>
</dbReference>
<comment type="caution">
    <text evidence="8">The sequence shown here is derived from an EMBL/GenBank/DDBJ whole genome shotgun (WGS) entry which is preliminary data.</text>
</comment>